<dbReference type="RefSeq" id="WP_100424917.1">
    <property type="nucleotide sequence ID" value="NZ_PGEX01000001.1"/>
</dbReference>
<dbReference type="PROSITE" id="PS51257">
    <property type="entry name" value="PROKAR_LIPOPROTEIN"/>
    <property type="match status" value="1"/>
</dbReference>
<accession>A0A2M9A586</accession>
<name>A0A2M9A586_9BACT</name>
<comment type="caution">
    <text evidence="3">The sequence shown here is derived from an EMBL/GenBank/DDBJ whole genome shotgun (WGS) entry which is preliminary data.</text>
</comment>
<dbReference type="EMBL" id="PGEX01000001">
    <property type="protein sequence ID" value="PJJ40882.1"/>
    <property type="molecule type" value="Genomic_DNA"/>
</dbReference>
<evidence type="ECO:0000313" key="4">
    <source>
        <dbReference type="Proteomes" id="UP000231134"/>
    </source>
</evidence>
<gene>
    <name evidence="3" type="ORF">BGX16_0834</name>
</gene>
<evidence type="ECO:0008006" key="5">
    <source>
        <dbReference type="Google" id="ProtNLM"/>
    </source>
</evidence>
<evidence type="ECO:0000313" key="3">
    <source>
        <dbReference type="EMBL" id="PJJ40882.1"/>
    </source>
</evidence>
<sequence>MKKSKFFTLAASLLIFGMVACEDTDLRTVSGIESVVMESSSSTISSSSSEIVSSSSTIPNGNSSSSAVSSSSSVKVNSSSSVKVNSSSSVAGETKPSSSSAKSSSSAESVEILGTCAPQKDSIVMTQWATWVFTQTSPADTSVASSLKFKWIIEGSYQGTGSGKGLRNVSGQYPETGTYIARLSIAGGDTITCSPLMVTVAPITGCKCTASAETVDVSNGYGLANWNISGCESLLGISAYTWSSDVNPTWANASLTFTAAGQSVTPTVAVSNDNGSYLEVTCPTVTAIRSNE</sequence>
<feature type="signal peptide" evidence="2">
    <location>
        <begin position="1"/>
        <end position="20"/>
    </location>
</feature>
<organism evidence="3 4">
    <name type="scientific">Hallerella succinigenes</name>
    <dbReference type="NCBI Taxonomy" id="1896222"/>
    <lineage>
        <taxon>Bacteria</taxon>
        <taxon>Pseudomonadati</taxon>
        <taxon>Fibrobacterota</taxon>
        <taxon>Fibrobacteria</taxon>
        <taxon>Fibrobacterales</taxon>
        <taxon>Fibrobacteraceae</taxon>
        <taxon>Hallerella</taxon>
    </lineage>
</organism>
<feature type="chain" id="PRO_5014799397" description="PKD domain-containing protein" evidence="2">
    <location>
        <begin position="21"/>
        <end position="292"/>
    </location>
</feature>
<proteinExistence type="predicted"/>
<dbReference type="OrthoDB" id="9815495at2"/>
<evidence type="ECO:0000256" key="2">
    <source>
        <dbReference type="SAM" id="SignalP"/>
    </source>
</evidence>
<keyword evidence="2" id="KW-0732">Signal</keyword>
<dbReference type="Proteomes" id="UP000231134">
    <property type="component" value="Unassembled WGS sequence"/>
</dbReference>
<reference evidence="3 4" key="1">
    <citation type="submission" date="2017-11" db="EMBL/GenBank/DDBJ databases">
        <title>Animal gut microbial communities from fecal samples from Wisconsin, USA.</title>
        <authorList>
            <person name="Neumann A."/>
        </authorList>
    </citation>
    <scope>NUCLEOTIDE SEQUENCE [LARGE SCALE GENOMIC DNA]</scope>
    <source>
        <strain evidence="3 4">UWS3</strain>
    </source>
</reference>
<feature type="region of interest" description="Disordered" evidence="1">
    <location>
        <begin position="85"/>
        <end position="104"/>
    </location>
</feature>
<dbReference type="AlphaFoldDB" id="A0A2M9A586"/>
<keyword evidence="4" id="KW-1185">Reference proteome</keyword>
<evidence type="ECO:0000256" key="1">
    <source>
        <dbReference type="SAM" id="MobiDB-lite"/>
    </source>
</evidence>
<protein>
    <recommendedName>
        <fullName evidence="5">PKD domain-containing protein</fullName>
    </recommendedName>
</protein>